<organism evidence="2 3">
    <name type="scientific">Rhizophagus irregularis</name>
    <dbReference type="NCBI Taxonomy" id="588596"/>
    <lineage>
        <taxon>Eukaryota</taxon>
        <taxon>Fungi</taxon>
        <taxon>Fungi incertae sedis</taxon>
        <taxon>Mucoromycota</taxon>
        <taxon>Glomeromycotina</taxon>
        <taxon>Glomeromycetes</taxon>
        <taxon>Glomerales</taxon>
        <taxon>Glomeraceae</taxon>
        <taxon>Rhizophagus</taxon>
    </lineage>
</organism>
<dbReference type="AlphaFoldDB" id="A0A2I1H7S4"/>
<accession>A0A2I1H7S4</accession>
<gene>
    <name evidence="2" type="ORF">RhiirA4_474027</name>
</gene>
<evidence type="ECO:0000256" key="1">
    <source>
        <dbReference type="SAM" id="Phobius"/>
    </source>
</evidence>
<keyword evidence="1" id="KW-1133">Transmembrane helix</keyword>
<name>A0A2I1H7S4_9GLOM</name>
<keyword evidence="1" id="KW-0812">Transmembrane</keyword>
<proteinExistence type="predicted"/>
<keyword evidence="3" id="KW-1185">Reference proteome</keyword>
<feature type="transmembrane region" description="Helical" evidence="1">
    <location>
        <begin position="6"/>
        <end position="26"/>
    </location>
</feature>
<dbReference type="Proteomes" id="UP000234323">
    <property type="component" value="Unassembled WGS sequence"/>
</dbReference>
<sequence length="116" mass="14098">MISTVIFSFRIFDAFSLLLVFIILYVSRYYYHYFTRPNPLPGPFPTSCRETNIQFEGAIGYKLQRLATFEWINELWNEVETYWNSLEEDYKLDLIEWMNRFTNEIILRISTCYFSL</sequence>
<reference evidence="2 3" key="1">
    <citation type="submission" date="2015-10" db="EMBL/GenBank/DDBJ databases">
        <title>Genome analyses suggest a sexual origin of heterokaryosis in a supposedly ancient asexual fungus.</title>
        <authorList>
            <person name="Ropars J."/>
            <person name="Sedzielewska K."/>
            <person name="Noel J."/>
            <person name="Charron P."/>
            <person name="Farinelli L."/>
            <person name="Marton T."/>
            <person name="Kruger M."/>
            <person name="Pelin A."/>
            <person name="Brachmann A."/>
            <person name="Corradi N."/>
        </authorList>
    </citation>
    <scope>NUCLEOTIDE SEQUENCE [LARGE SCALE GENOMIC DNA]</scope>
    <source>
        <strain evidence="2 3">A4</strain>
    </source>
</reference>
<protein>
    <submittedName>
        <fullName evidence="2">Uncharacterized protein</fullName>
    </submittedName>
</protein>
<evidence type="ECO:0000313" key="2">
    <source>
        <dbReference type="EMBL" id="PKY54928.1"/>
    </source>
</evidence>
<dbReference type="EMBL" id="LLXI01001726">
    <property type="protein sequence ID" value="PKY54928.1"/>
    <property type="molecule type" value="Genomic_DNA"/>
</dbReference>
<comment type="caution">
    <text evidence="2">The sequence shown here is derived from an EMBL/GenBank/DDBJ whole genome shotgun (WGS) entry which is preliminary data.</text>
</comment>
<evidence type="ECO:0000313" key="3">
    <source>
        <dbReference type="Proteomes" id="UP000234323"/>
    </source>
</evidence>
<keyword evidence="1" id="KW-0472">Membrane</keyword>